<sequence length="224" mass="26002">MNIKCLALYGSCARGDQDASSDIDFFSIHDQNEYRMYINGNFNIALYPERKAFEIMRAGNLFALHIKEESKPIFNKEMLNTLKDCFEYKDSYCEEISIASTLGRFILNEHNKIKNFALLNKRLSWCVRTILIAKSAEIKEPVFSRDDISRKFSCLKVSESVIGSLIDLKKKNTKEKRSVNLARVFFEHFSPINEYKNIPIESNFFLRKTVGKLLSDNNNSDCKY</sequence>
<dbReference type="InterPro" id="IPR043519">
    <property type="entry name" value="NT_sf"/>
</dbReference>
<dbReference type="Pfam" id="PF18765">
    <property type="entry name" value="Polbeta"/>
    <property type="match status" value="1"/>
</dbReference>
<dbReference type="SUPFAM" id="SSF81301">
    <property type="entry name" value="Nucleotidyltransferase"/>
    <property type="match status" value="1"/>
</dbReference>
<dbReference type="Gene3D" id="3.30.460.10">
    <property type="entry name" value="Beta Polymerase, domain 2"/>
    <property type="match status" value="1"/>
</dbReference>
<dbReference type="GeneID" id="57905256"/>
<dbReference type="Proteomes" id="UP000254835">
    <property type="component" value="Unassembled WGS sequence"/>
</dbReference>
<reference evidence="2 3" key="1">
    <citation type="submission" date="2018-06" db="EMBL/GenBank/DDBJ databases">
        <authorList>
            <consortium name="Pathogen Informatics"/>
            <person name="Doyle S."/>
        </authorList>
    </citation>
    <scope>NUCLEOTIDE SEQUENCE [LARGE SCALE GENOMIC DNA]</scope>
    <source>
        <strain evidence="2 3">NCTC11470</strain>
    </source>
</reference>
<dbReference type="InterPro" id="IPR041633">
    <property type="entry name" value="Polbeta"/>
</dbReference>
<organism evidence="2 3">
    <name type="scientific">Yersinia frederiksenii</name>
    <dbReference type="NCBI Taxonomy" id="29484"/>
    <lineage>
        <taxon>Bacteria</taxon>
        <taxon>Pseudomonadati</taxon>
        <taxon>Pseudomonadota</taxon>
        <taxon>Gammaproteobacteria</taxon>
        <taxon>Enterobacterales</taxon>
        <taxon>Yersiniaceae</taxon>
        <taxon>Yersinia</taxon>
    </lineage>
</organism>
<dbReference type="AlphaFoldDB" id="A0A380PVQ4"/>
<dbReference type="RefSeq" id="WP_032910609.1">
    <property type="nucleotide sequence ID" value="NZ_CP023964.1"/>
</dbReference>
<gene>
    <name evidence="2" type="ORF">NCTC11470_02703</name>
</gene>
<proteinExistence type="predicted"/>
<protein>
    <recommendedName>
        <fullName evidence="1">Polymerase beta nucleotidyltransferase domain-containing protein</fullName>
    </recommendedName>
</protein>
<accession>A0A380PVQ4</accession>
<evidence type="ECO:0000259" key="1">
    <source>
        <dbReference type="Pfam" id="PF18765"/>
    </source>
</evidence>
<feature type="domain" description="Polymerase beta nucleotidyltransferase" evidence="1">
    <location>
        <begin position="2"/>
        <end position="76"/>
    </location>
</feature>
<name>A0A380PVQ4_YERFR</name>
<dbReference type="EMBL" id="UHJA01000001">
    <property type="protein sequence ID" value="SUP77628.1"/>
    <property type="molecule type" value="Genomic_DNA"/>
</dbReference>
<evidence type="ECO:0000313" key="3">
    <source>
        <dbReference type="Proteomes" id="UP000254835"/>
    </source>
</evidence>
<evidence type="ECO:0000313" key="2">
    <source>
        <dbReference type="EMBL" id="SUP77628.1"/>
    </source>
</evidence>